<accession>A0ABX7DZH6</accession>
<dbReference type="Proteomes" id="UP000595691">
    <property type="component" value="Chromosome"/>
</dbReference>
<dbReference type="EMBL" id="CP065425">
    <property type="protein sequence ID" value="QQZ08455.1"/>
    <property type="molecule type" value="Genomic_DNA"/>
</dbReference>
<dbReference type="InterPro" id="IPR024984">
    <property type="entry name" value="DUF3888"/>
</dbReference>
<sequence length="147" mass="17083">MKKILLITTCSLLLFIYSIPSYADERYYHPSEYSKEEVLMDLFLSLLSPHIDHAVSDFYSNLLTESPMVYPYQISILNMKRIGQYRSFEFSMTIEVTPVVGPHIAVGKDHLTFYIAPGVVTLTKFKHLESYELPPNWRDIIKKKNNS</sequence>
<proteinExistence type="predicted"/>
<organism evidence="1 2">
    <name type="scientific">Heyndrickxia vini</name>
    <dbReference type="NCBI Taxonomy" id="1476025"/>
    <lineage>
        <taxon>Bacteria</taxon>
        <taxon>Bacillati</taxon>
        <taxon>Bacillota</taxon>
        <taxon>Bacilli</taxon>
        <taxon>Bacillales</taxon>
        <taxon>Bacillaceae</taxon>
        <taxon>Heyndrickxia</taxon>
    </lineage>
</organism>
<name>A0ABX7DZH6_9BACI</name>
<dbReference type="RefSeq" id="WP_202777271.1">
    <property type="nucleotide sequence ID" value="NZ_CP065425.1"/>
</dbReference>
<evidence type="ECO:0000313" key="2">
    <source>
        <dbReference type="Proteomes" id="UP000595691"/>
    </source>
</evidence>
<keyword evidence="2" id="KW-1185">Reference proteome</keyword>
<dbReference type="Pfam" id="PF13027">
    <property type="entry name" value="DUF3888"/>
    <property type="match status" value="1"/>
</dbReference>
<gene>
    <name evidence="1" type="ORF">I5776_15480</name>
</gene>
<protein>
    <submittedName>
        <fullName evidence="1">DUF3888 domain-containing protein</fullName>
    </submittedName>
</protein>
<evidence type="ECO:0000313" key="1">
    <source>
        <dbReference type="EMBL" id="QQZ08455.1"/>
    </source>
</evidence>
<reference evidence="1 2" key="1">
    <citation type="submission" date="2020-11" db="EMBL/GenBank/DDBJ databases">
        <title>Taxonomic evaluation of the Bacillus sporothermodurans group of bacteria based on whole genome sequences.</title>
        <authorList>
            <person name="Fiedler G."/>
            <person name="Herbstmann A.-D."/>
            <person name="Doll E."/>
            <person name="Wenning M."/>
            <person name="Brinks E."/>
            <person name="Kabisch J."/>
            <person name="Breitenwieser F."/>
            <person name="Lappann M."/>
            <person name="Boehnlein C."/>
            <person name="Franz C."/>
        </authorList>
    </citation>
    <scope>NUCLEOTIDE SEQUENCE [LARGE SCALE GENOMIC DNA]</scope>
    <source>
        <strain evidence="1 2">JCM 19841</strain>
    </source>
</reference>